<keyword evidence="3" id="KW-0690">Ribosome biogenesis</keyword>
<feature type="region of interest" description="Disordered" evidence="6">
    <location>
        <begin position="174"/>
        <end position="204"/>
    </location>
</feature>
<organism evidence="7">
    <name type="scientific">Spumella elongata</name>
    <dbReference type="NCBI Taxonomy" id="89044"/>
    <lineage>
        <taxon>Eukaryota</taxon>
        <taxon>Sar</taxon>
        <taxon>Stramenopiles</taxon>
        <taxon>Ochrophyta</taxon>
        <taxon>Chrysophyceae</taxon>
        <taxon>Chromulinales</taxon>
        <taxon>Chromulinaceae</taxon>
        <taxon>Spumella</taxon>
    </lineage>
</organism>
<accession>A0A7S3M572</accession>
<dbReference type="Pfam" id="PF05890">
    <property type="entry name" value="Ebp2"/>
    <property type="match status" value="1"/>
</dbReference>
<comment type="similarity">
    <text evidence="2">Belongs to the EBP2 family.</text>
</comment>
<protein>
    <submittedName>
        <fullName evidence="7">Uncharacterized protein</fullName>
    </submittedName>
</protein>
<sequence>MGKKDGNRKRKADEVVSDNEEEDAELQAELAAVLAARQEKKNVENGEAVERVTMYNKEGMLKCVEELDTGLPFAETLVVCEFHANIINENDDIEREMAFYNQTMSAVTSGRAKMAAAGLPVRRPNDYFCENLKTDAHMTKIKDRLLIEDKRIEAFELRKNKDNNRKFNKQVKELRKQEGAQSRKEHISDVTKIRKDDTTDSAHKEERIKNIIDGQAVKSKKRINMDKKYGFGGAERKKAKLGDKKSLNDLSEFNPRGGKFVRREGGGGRGGGRGGAGRGGGGRGAGGRGGRGAGGASKSSSGGASKPFRAGKDARAKRRSDRSA</sequence>
<dbReference type="GO" id="GO:0042273">
    <property type="term" value="P:ribosomal large subunit biogenesis"/>
    <property type="evidence" value="ECO:0007669"/>
    <property type="project" value="TreeGrafter"/>
</dbReference>
<dbReference type="PANTHER" id="PTHR13028:SF0">
    <property type="entry name" value="RRNA-PROCESSING PROTEIN EBP2-RELATED"/>
    <property type="match status" value="1"/>
</dbReference>
<feature type="compositionally biased region" description="Gly residues" evidence="6">
    <location>
        <begin position="267"/>
        <end position="295"/>
    </location>
</feature>
<dbReference type="GO" id="GO:0030687">
    <property type="term" value="C:preribosome, large subunit precursor"/>
    <property type="evidence" value="ECO:0007669"/>
    <property type="project" value="TreeGrafter"/>
</dbReference>
<dbReference type="GO" id="GO:0006364">
    <property type="term" value="P:rRNA processing"/>
    <property type="evidence" value="ECO:0007669"/>
    <property type="project" value="TreeGrafter"/>
</dbReference>
<dbReference type="PANTHER" id="PTHR13028">
    <property type="entry name" value="RRNA PROCESSING PROTEIN EBNA1-BINDING PROTEIN-RELATED"/>
    <property type="match status" value="1"/>
</dbReference>
<keyword evidence="5" id="KW-0539">Nucleus</keyword>
<dbReference type="InterPro" id="IPR008610">
    <property type="entry name" value="Ebp2"/>
</dbReference>
<gene>
    <name evidence="7" type="ORF">SELO1098_LOCUS10468</name>
</gene>
<feature type="compositionally biased region" description="Basic residues" evidence="6">
    <location>
        <begin position="1"/>
        <end position="10"/>
    </location>
</feature>
<feature type="region of interest" description="Disordered" evidence="6">
    <location>
        <begin position="1"/>
        <end position="23"/>
    </location>
</feature>
<feature type="compositionally biased region" description="Basic and acidic residues" evidence="6">
    <location>
        <begin position="235"/>
        <end position="247"/>
    </location>
</feature>
<evidence type="ECO:0000256" key="5">
    <source>
        <dbReference type="ARBA" id="ARBA00023242"/>
    </source>
</evidence>
<dbReference type="GO" id="GO:0005730">
    <property type="term" value="C:nucleolus"/>
    <property type="evidence" value="ECO:0007669"/>
    <property type="project" value="UniProtKB-SubCell"/>
</dbReference>
<evidence type="ECO:0000313" key="7">
    <source>
        <dbReference type="EMBL" id="CAE0281634.1"/>
    </source>
</evidence>
<keyword evidence="4" id="KW-0175">Coiled coil</keyword>
<evidence type="ECO:0000256" key="3">
    <source>
        <dbReference type="ARBA" id="ARBA00022517"/>
    </source>
</evidence>
<reference evidence="7" key="1">
    <citation type="submission" date="2021-01" db="EMBL/GenBank/DDBJ databases">
        <authorList>
            <person name="Corre E."/>
            <person name="Pelletier E."/>
            <person name="Niang G."/>
            <person name="Scheremetjew M."/>
            <person name="Finn R."/>
            <person name="Kale V."/>
            <person name="Holt S."/>
            <person name="Cochrane G."/>
            <person name="Meng A."/>
            <person name="Brown T."/>
            <person name="Cohen L."/>
        </authorList>
    </citation>
    <scope>NUCLEOTIDE SEQUENCE</scope>
    <source>
        <strain evidence="7">CCAP 955/1</strain>
    </source>
</reference>
<proteinExistence type="inferred from homology"/>
<evidence type="ECO:0000256" key="2">
    <source>
        <dbReference type="ARBA" id="ARBA00007336"/>
    </source>
</evidence>
<dbReference type="GO" id="GO:0034399">
    <property type="term" value="C:nuclear periphery"/>
    <property type="evidence" value="ECO:0007669"/>
    <property type="project" value="TreeGrafter"/>
</dbReference>
<dbReference type="EMBL" id="HBIC01020957">
    <property type="protein sequence ID" value="CAE0281634.1"/>
    <property type="molecule type" value="Transcribed_RNA"/>
</dbReference>
<evidence type="ECO:0000256" key="6">
    <source>
        <dbReference type="SAM" id="MobiDB-lite"/>
    </source>
</evidence>
<comment type="subcellular location">
    <subcellularLocation>
        <location evidence="1">Nucleus</location>
        <location evidence="1">Nucleolus</location>
    </subcellularLocation>
</comment>
<feature type="compositionally biased region" description="Low complexity" evidence="6">
    <location>
        <begin position="296"/>
        <end position="305"/>
    </location>
</feature>
<feature type="compositionally biased region" description="Basic residues" evidence="6">
    <location>
        <begin position="315"/>
        <end position="324"/>
    </location>
</feature>
<name>A0A7S3M572_9STRA</name>
<evidence type="ECO:0000256" key="4">
    <source>
        <dbReference type="ARBA" id="ARBA00023054"/>
    </source>
</evidence>
<evidence type="ECO:0000256" key="1">
    <source>
        <dbReference type="ARBA" id="ARBA00004604"/>
    </source>
</evidence>
<dbReference type="AlphaFoldDB" id="A0A7S3M572"/>
<feature type="region of interest" description="Disordered" evidence="6">
    <location>
        <begin position="235"/>
        <end position="324"/>
    </location>
</feature>